<protein>
    <submittedName>
        <fullName evidence="1">Uncharacterized protein</fullName>
    </submittedName>
</protein>
<reference evidence="1 3" key="1">
    <citation type="submission" date="2019-04" db="EMBL/GenBank/DDBJ databases">
        <title>Kribbella sp. NEAU-THZ 27 nov., a novel actinomycete isolated from soil.</title>
        <authorList>
            <person name="Duan L."/>
        </authorList>
    </citation>
    <scope>NUCLEOTIDE SEQUENCE [LARGE SCALE GENOMIC DNA]</scope>
    <source>
        <strain evidence="1">NEAU-THZ 27</strain>
        <strain evidence="3">NEAU-THZ27</strain>
    </source>
</reference>
<dbReference type="EMBL" id="SZPZ01000001">
    <property type="protein sequence ID" value="TKK83222.1"/>
    <property type="molecule type" value="Genomic_DNA"/>
</dbReference>
<evidence type="ECO:0000313" key="3">
    <source>
        <dbReference type="Proteomes" id="UP000305836"/>
    </source>
</evidence>
<keyword evidence="3" id="KW-1185">Reference proteome</keyword>
<sequence>MRICAIVGLVLTLIGTVLAVVALVQDWNEHGGGKPLIPVAARLWRWLRRTPRVHSVSADTTASWNVAAATGEVYVSPPSDAGVDVQMRFVRERLIALEARIAKERREVDRRINDVETAGREADARSQTALAEVNDKIREVATGSVRLELWGLGLVGVGSIVSTLPAVFGWQ</sequence>
<evidence type="ECO:0000313" key="2">
    <source>
        <dbReference type="EMBL" id="TKK83222.1"/>
    </source>
</evidence>
<gene>
    <name evidence="2" type="ORF">FDA38_10980</name>
    <name evidence="1" type="ORF">FDA38_12025</name>
</gene>
<dbReference type="RefSeq" id="WP_137253907.1">
    <property type="nucleotide sequence ID" value="NZ_JBHSPQ010000001.1"/>
</dbReference>
<organism evidence="1 3">
    <name type="scientific">Kribbella jiaozuonensis</name>
    <dbReference type="NCBI Taxonomy" id="2575441"/>
    <lineage>
        <taxon>Bacteria</taxon>
        <taxon>Bacillati</taxon>
        <taxon>Actinomycetota</taxon>
        <taxon>Actinomycetes</taxon>
        <taxon>Propionibacteriales</taxon>
        <taxon>Kribbellaceae</taxon>
        <taxon>Kribbella</taxon>
    </lineage>
</organism>
<dbReference type="Proteomes" id="UP000305836">
    <property type="component" value="Unassembled WGS sequence"/>
</dbReference>
<comment type="caution">
    <text evidence="1">The sequence shown here is derived from an EMBL/GenBank/DDBJ whole genome shotgun (WGS) entry which is preliminary data.</text>
</comment>
<proteinExistence type="predicted"/>
<dbReference type="OrthoDB" id="9937564at2"/>
<dbReference type="EMBL" id="SZPZ01000002">
    <property type="protein sequence ID" value="TKK79152.1"/>
    <property type="molecule type" value="Genomic_DNA"/>
</dbReference>
<accession>A0A4U3LTP6</accession>
<name>A0A4U3LTP6_9ACTN</name>
<evidence type="ECO:0000313" key="1">
    <source>
        <dbReference type="EMBL" id="TKK79152.1"/>
    </source>
</evidence>
<dbReference type="AlphaFoldDB" id="A0A4U3LTP6"/>